<reference evidence="2 4" key="1">
    <citation type="submission" date="2015-09" db="EMBL/GenBank/DDBJ databases">
        <authorList>
            <person name="Rodrigo-Torres L."/>
            <person name="Arahal D.R."/>
        </authorList>
    </citation>
    <scope>NUCLEOTIDE SEQUENCE [LARGE SCALE GENOMIC DNA]</scope>
    <source>
        <strain evidence="2 4">CECT 5118</strain>
    </source>
</reference>
<reference evidence="3 5" key="2">
    <citation type="submission" date="2015-09" db="EMBL/GenBank/DDBJ databases">
        <authorList>
            <consortium name="Swine Surveillance"/>
        </authorList>
    </citation>
    <scope>NUCLEOTIDE SEQUENCE [LARGE SCALE GENOMIC DNA]</scope>
    <source>
        <strain evidence="3 5">5120</strain>
    </source>
</reference>
<proteinExistence type="predicted"/>
<evidence type="ECO:0000256" key="1">
    <source>
        <dbReference type="SAM" id="SignalP"/>
    </source>
</evidence>
<evidence type="ECO:0000313" key="2">
    <source>
        <dbReference type="EMBL" id="CUH67039.1"/>
    </source>
</evidence>
<dbReference type="Proteomes" id="UP000051887">
    <property type="component" value="Unassembled WGS sequence"/>
</dbReference>
<dbReference type="EMBL" id="CYSB01000028">
    <property type="protein sequence ID" value="CUH67039.1"/>
    <property type="molecule type" value="Genomic_DNA"/>
</dbReference>
<organism evidence="3 5">
    <name type="scientific">Thalassovita autumnalis</name>
    <dbReference type="NCBI Taxonomy" id="2072972"/>
    <lineage>
        <taxon>Bacteria</taxon>
        <taxon>Pseudomonadati</taxon>
        <taxon>Pseudomonadota</taxon>
        <taxon>Alphaproteobacteria</taxon>
        <taxon>Rhodobacterales</taxon>
        <taxon>Roseobacteraceae</taxon>
        <taxon>Thalassovita</taxon>
    </lineage>
</organism>
<keyword evidence="1" id="KW-0732">Signal</keyword>
<sequence length="279" mass="29638">MRSRNGLRLAVFFAFSTVLSGCLSLGDGAVTRQDNVMTRAALAGGEVIVVPPQGYCIQKDSLKSRRDGGFALVASCERLTGFVSGYQVPPVVMTISAVERDSTAPEPSAAEVSAGLGDRQVLRRLHGDGLTVVQVMDPAPLSVESDPKHWRGMMVINGHMVGLALYGAKGSAETGERGLTQLMWLAEQIREESPQRPRPATAFEVADAPADTGRQGAEPARQRVQRTGLGAIRPVARPGTPGALQELPVEVTTEAPAAKDAEDGKAKPILRNIFGRIFS</sequence>
<evidence type="ECO:0000313" key="5">
    <source>
        <dbReference type="Proteomes" id="UP000051887"/>
    </source>
</evidence>
<evidence type="ECO:0000313" key="3">
    <source>
        <dbReference type="EMBL" id="CUH71099.1"/>
    </source>
</evidence>
<dbReference type="PROSITE" id="PS51257">
    <property type="entry name" value="PROKAR_LIPOPROTEIN"/>
    <property type="match status" value="1"/>
</dbReference>
<protein>
    <submittedName>
        <fullName evidence="3">Uncharacterized protein</fullName>
    </submittedName>
</protein>
<name>A0A0P1G2E5_9RHOB</name>
<feature type="signal peptide" evidence="1">
    <location>
        <begin position="1"/>
        <end position="20"/>
    </location>
</feature>
<dbReference type="Proteomes" id="UP000051086">
    <property type="component" value="Unassembled WGS sequence"/>
</dbReference>
<dbReference type="OrthoDB" id="7829925at2"/>
<dbReference type="EMBL" id="CYSC01000016">
    <property type="protein sequence ID" value="CUH71099.1"/>
    <property type="molecule type" value="Genomic_DNA"/>
</dbReference>
<dbReference type="AlphaFoldDB" id="A0A0P1G2E5"/>
<dbReference type="RefSeq" id="WP_058242416.1">
    <property type="nucleotide sequence ID" value="NZ_CYSB01000028.1"/>
</dbReference>
<keyword evidence="4" id="KW-1185">Reference proteome</keyword>
<gene>
    <name evidence="2" type="ORF">TL5118_02007</name>
    <name evidence="3" type="ORF">TL5120_00879</name>
</gene>
<evidence type="ECO:0000313" key="4">
    <source>
        <dbReference type="Proteomes" id="UP000051086"/>
    </source>
</evidence>
<accession>A0A0P1G2E5</accession>
<feature type="chain" id="PRO_5009792597" evidence="1">
    <location>
        <begin position="21"/>
        <end position="279"/>
    </location>
</feature>